<dbReference type="InterPro" id="IPR013497">
    <property type="entry name" value="Topo_IA_cen"/>
</dbReference>
<dbReference type="RefSeq" id="WP_168719971.1">
    <property type="nucleotide sequence ID" value="NZ_CP042909.1"/>
</dbReference>
<feature type="region of interest" description="Topoisomerase I" evidence="14">
    <location>
        <begin position="568"/>
        <end position="1140"/>
    </location>
</feature>
<dbReference type="SMART" id="SM00436">
    <property type="entry name" value="TOP1Bc"/>
    <property type="match status" value="1"/>
</dbReference>
<comment type="similarity">
    <text evidence="12 14">In the N-terminal section; belongs to the DEAD box helicase family. DDVD subfamily.</text>
</comment>
<comment type="subunit">
    <text evidence="2 14">Monomer.</text>
</comment>
<dbReference type="PROSITE" id="PS52039">
    <property type="entry name" value="TOPO_IA_2"/>
    <property type="match status" value="1"/>
</dbReference>
<accession>A0A6H1WTT2</accession>
<evidence type="ECO:0000313" key="20">
    <source>
        <dbReference type="EMBL" id="QJA06617.1"/>
    </source>
</evidence>
<dbReference type="GO" id="GO:0005737">
    <property type="term" value="C:cytoplasm"/>
    <property type="evidence" value="ECO:0007669"/>
    <property type="project" value="UniProtKB-SubCell"/>
</dbReference>
<feature type="active site" description="O-(5'-phospho-DNA)-tyrosine intermediate" evidence="14">
    <location>
        <position position="890"/>
    </location>
</feature>
<dbReference type="SMART" id="SM00493">
    <property type="entry name" value="TOPRIM"/>
    <property type="match status" value="1"/>
</dbReference>
<dbReference type="AlphaFoldDB" id="A0A6H1WTT2"/>
<organism evidence="20 21">
    <name type="scientific">Thermosulfurimonas marina</name>
    <dbReference type="NCBI Taxonomy" id="2047767"/>
    <lineage>
        <taxon>Bacteria</taxon>
        <taxon>Pseudomonadati</taxon>
        <taxon>Thermodesulfobacteriota</taxon>
        <taxon>Thermodesulfobacteria</taxon>
        <taxon>Thermodesulfobacteriales</taxon>
        <taxon>Thermodesulfobacteriaceae</taxon>
        <taxon>Thermosulfurimonas</taxon>
    </lineage>
</organism>
<evidence type="ECO:0000259" key="17">
    <source>
        <dbReference type="PROSITE" id="PS51192"/>
    </source>
</evidence>
<evidence type="ECO:0000256" key="10">
    <source>
        <dbReference type="ARBA" id="ARBA00023125"/>
    </source>
</evidence>
<feature type="domain" description="Helicase ATP-binding" evidence="17">
    <location>
        <begin position="81"/>
        <end position="270"/>
    </location>
</feature>
<dbReference type="PANTHER" id="PTHR43505:SF1">
    <property type="entry name" value="REVERSE GYRASE"/>
    <property type="match status" value="1"/>
</dbReference>
<comment type="miscellaneous">
    <text evidence="14">This enzyme is the only unique feature of hyperthermophilic bacteria/archaea known and seems to be essential for adaptation to life at high temperatures. It may play a role in stabilization of DNA at high temperatures.</text>
</comment>
<keyword evidence="10 14" id="KW-0238">DNA-binding</keyword>
<comment type="cofactor">
    <cofactor evidence="14">
        <name>Zn(2+)</name>
        <dbReference type="ChEBI" id="CHEBI:29105"/>
    </cofactor>
    <text evidence="14">Binds 1 or 2 zinc ions per subunit.</text>
</comment>
<dbReference type="PANTHER" id="PTHR43505">
    <property type="entry name" value="REVERSE GYRASE"/>
    <property type="match status" value="1"/>
</dbReference>
<dbReference type="PROSITE" id="PS51192">
    <property type="entry name" value="HELICASE_ATP_BIND_1"/>
    <property type="match status" value="1"/>
</dbReference>
<dbReference type="Gene3D" id="2.60.510.20">
    <property type="match status" value="1"/>
</dbReference>
<keyword evidence="21" id="KW-1185">Reference proteome</keyword>
<evidence type="ECO:0000256" key="6">
    <source>
        <dbReference type="ARBA" id="ARBA00022771"/>
    </source>
</evidence>
<dbReference type="SMART" id="SM00382">
    <property type="entry name" value="AAA"/>
    <property type="match status" value="1"/>
</dbReference>
<feature type="domain" description="Topo IA-type catalytic" evidence="19">
    <location>
        <begin position="745"/>
        <end position="1140"/>
    </location>
</feature>
<dbReference type="GO" id="GO:0008270">
    <property type="term" value="F:zinc ion binding"/>
    <property type="evidence" value="ECO:0007669"/>
    <property type="project" value="UniProtKB-UniRule"/>
</dbReference>
<dbReference type="Gene3D" id="1.10.290.10">
    <property type="entry name" value="Topoisomerase I, domain 4"/>
    <property type="match status" value="1"/>
</dbReference>
<dbReference type="HAMAP" id="MF_01125">
    <property type="entry name" value="Reverse_gyrase"/>
    <property type="match status" value="1"/>
</dbReference>
<evidence type="ECO:0000256" key="3">
    <source>
        <dbReference type="ARBA" id="ARBA00022490"/>
    </source>
</evidence>
<evidence type="ECO:0000256" key="4">
    <source>
        <dbReference type="ARBA" id="ARBA00022723"/>
    </source>
</evidence>
<dbReference type="GO" id="GO:0003677">
    <property type="term" value="F:DNA binding"/>
    <property type="evidence" value="ECO:0007669"/>
    <property type="project" value="UniProtKB-UniRule"/>
</dbReference>
<dbReference type="CDD" id="cd17924">
    <property type="entry name" value="DDXDc_reverse_gyrase"/>
    <property type="match status" value="1"/>
</dbReference>
<evidence type="ECO:0000256" key="8">
    <source>
        <dbReference type="ARBA" id="ARBA00022840"/>
    </source>
</evidence>
<dbReference type="SMART" id="SM00437">
    <property type="entry name" value="TOP1Ac"/>
    <property type="match status" value="1"/>
</dbReference>
<dbReference type="Gene3D" id="3.40.50.300">
    <property type="entry name" value="P-loop containing nucleotide triphosphate hydrolases"/>
    <property type="match status" value="3"/>
</dbReference>
<dbReference type="InterPro" id="IPR013826">
    <property type="entry name" value="Topo_IA_cen_sub3"/>
</dbReference>
<keyword evidence="8 14" id="KW-0067">ATP-binding</keyword>
<dbReference type="Pfam" id="PF01131">
    <property type="entry name" value="Topoisom_bac"/>
    <property type="match status" value="2"/>
</dbReference>
<keyword evidence="4 14" id="KW-0479">Metal-binding</keyword>
<dbReference type="SMART" id="SM00487">
    <property type="entry name" value="DEXDc"/>
    <property type="match status" value="1"/>
</dbReference>
<comment type="domain">
    <text evidence="14">Introduction of positive supercoils requires the cooperation of both domains. The helicase-like domain probably does not directly unwind DNA, but more likely acts by driving ATP-dependent conformational changes within the whole enzyme. A beta hairpin in the 'latch' region of the N-terminal domain plays a regulatory role in the enzyme, repressing topoisomerase activity in the absence of ATP and preventing the enzyme from acting as an ATP-independent relaxing enzyme; it also helps to coordinate nucleotide hydrolysis by the ATPase domain with the supercoiling activity of the topoisomerase domain.</text>
</comment>
<evidence type="ECO:0000256" key="1">
    <source>
        <dbReference type="ARBA" id="ARBA00004496"/>
    </source>
</evidence>
<evidence type="ECO:0000256" key="5">
    <source>
        <dbReference type="ARBA" id="ARBA00022741"/>
    </source>
</evidence>
<comment type="subcellular location">
    <subcellularLocation>
        <location evidence="1 14">Cytoplasm</location>
    </subcellularLocation>
</comment>
<dbReference type="EMBL" id="CP042909">
    <property type="protein sequence ID" value="QJA06617.1"/>
    <property type="molecule type" value="Genomic_DNA"/>
</dbReference>
<dbReference type="InterPro" id="IPR003601">
    <property type="entry name" value="Topo_IA_2"/>
</dbReference>
<protein>
    <recommendedName>
        <fullName evidence="14 15">Reverse gyrase</fullName>
        <ecNumber evidence="14">5.6.2.-</ecNumber>
    </recommendedName>
</protein>
<dbReference type="InterPro" id="IPR003602">
    <property type="entry name" value="Topo_IA_DNA-bd_dom"/>
</dbReference>
<keyword evidence="7 14" id="KW-0862">Zinc</keyword>
<dbReference type="GO" id="GO:0160097">
    <property type="term" value="F:reverse gyrase activity"/>
    <property type="evidence" value="ECO:0007669"/>
    <property type="project" value="UniProtKB-UniRule"/>
</dbReference>
<evidence type="ECO:0000256" key="12">
    <source>
        <dbReference type="ARBA" id="ARBA00043976"/>
    </source>
</evidence>
<dbReference type="InterPro" id="IPR023405">
    <property type="entry name" value="Topo_IA_core_domain"/>
</dbReference>
<dbReference type="GO" id="GO:0016787">
    <property type="term" value="F:hydrolase activity"/>
    <property type="evidence" value="ECO:0007669"/>
    <property type="project" value="UniProtKB-KW"/>
</dbReference>
<keyword evidence="3 14" id="KW-0963">Cytoplasm</keyword>
<sequence>MLFKLAHGCPNCGGEIADQRLLSGLPCEVCLPEGQDPCRLEGEKLRGLAPYCRALEESARFRKLFERAVGHPPSGLQETWAKRLFLGESFAIVAPTGSGKTTFGLLAALLAPGRALVLVPTRLLCEQLGERLATFAEGLGLSRRILTWRGRKKDREDFSSGQFDLLVATAAFMYQHLEELIPLAFRLVFVDDVDAFLKRSRQVEGLFRLLGFSEKEIALALKSRKTEEDYERLRKIREKSGRGQLLISSATLKPRTSRVLLFQHLLGFEIQRAVSTLRNIYDLYESVPQEALLERLLEILPRLGPGGLVFLSEEFGRDRVEEVTECLRKRGLTAVSYLETSPQELMEGLREGRYEVAVGLAHLANPLVRGLDLPEVLRYAVFVGVPRHLFPLKLEASPSRLHSLLAALLPLFEGEEELRALAHLRWLRRYLSLRPEDLSRYPRVAARLEEIRAFLEAKLSESSFRQKLATSEEVFLEEREGELFVVVGDAATYLQASGRVSRLSVRGVLPGLSLVLVDHPRAFASLRRRLAFYLGESPPFREVSEVDLEGILREITETRRGLSQGKLPRYRTTLLVVESPHKARTIASFWGRPSQRRLGRVTVYEIPAEDRLLMVTASLGHVFNLSRRRGIFGVLPLNDHYVPLFDTIKRCETTGEELVDPEEVQERCPEGRVYDKGEILAALARLAFTADEVLVGSDPDAEGEKIAYDLLLSLRPFQKRIQRLEFHEVTFRALREALAQPRDFDLARVRAQLARRVADRWVGFALSRFLWSVFNRRGLSAGRVQTPVLGWVIERAREAARKRYRLSFRLGGRTFGVEVENRRRAKNLLKALEEGRLSFQIVREEEEEWPAPPPFTTDAVLEEAHHRLGLSSRHTMQLLQQLFENGLITYHRTDSTRVSEVGRFQVARPYIEATLGEEFFQPRGWGEGGAHEAIRPTRPWDLREVRSRLALGLLHLEEEREILRLYDLIFRRFMASQCRNPRLKVAVLRFRLEDLEWEDRAPVALLVSGHENFWERPVLFRPEEARPEAPRLLSVPEKPLFTEGTLIQEMKRRGLGRPSTYAEIVSTLLSRGYVKAVAGGRLIPTHLGREVYSVLSQNFPHYVSEEFTRELEALMDRIEEGQDDWERVCRELEDLARRFA</sequence>
<dbReference type="EC" id="5.6.2.-" evidence="14"/>
<evidence type="ECO:0000256" key="14">
    <source>
        <dbReference type="HAMAP-Rule" id="MF_01125"/>
    </source>
</evidence>
<dbReference type="Gene3D" id="3.40.50.140">
    <property type="match status" value="1"/>
</dbReference>
<comment type="catalytic activity">
    <reaction evidence="13 14 15">
        <text>ATP + H2O = ADP + phosphate + H(+)</text>
        <dbReference type="Rhea" id="RHEA:13065"/>
        <dbReference type="ChEBI" id="CHEBI:15377"/>
        <dbReference type="ChEBI" id="CHEBI:15378"/>
        <dbReference type="ChEBI" id="CHEBI:30616"/>
        <dbReference type="ChEBI" id="CHEBI:43474"/>
        <dbReference type="ChEBI" id="CHEBI:456216"/>
    </reaction>
</comment>
<name>A0A6H1WTT2_9BACT</name>
<keyword evidence="5 14" id="KW-0547">Nucleotide-binding</keyword>
<dbReference type="PROSITE" id="PS50880">
    <property type="entry name" value="TOPRIM"/>
    <property type="match status" value="1"/>
</dbReference>
<dbReference type="GO" id="GO:0006260">
    <property type="term" value="P:DNA replication"/>
    <property type="evidence" value="ECO:0007669"/>
    <property type="project" value="UniProtKB-UniRule"/>
</dbReference>
<gene>
    <name evidence="14 20" type="primary">rgy</name>
    <name evidence="20" type="ORF">FVE67_07330</name>
</gene>
<feature type="binding site" evidence="14">
    <location>
        <position position="77"/>
    </location>
    <ligand>
        <name>ATP</name>
        <dbReference type="ChEBI" id="CHEBI:30616"/>
    </ligand>
</feature>
<dbReference type="InterPro" id="IPR005736">
    <property type="entry name" value="Reverse_gyrase"/>
</dbReference>
<keyword evidence="11 14" id="KW-0413">Isomerase</keyword>
<dbReference type="GO" id="GO:0006265">
    <property type="term" value="P:DNA topological change"/>
    <property type="evidence" value="ECO:0007669"/>
    <property type="project" value="UniProtKB-UniRule"/>
</dbReference>
<keyword evidence="14 20" id="KW-0378">Hydrolase</keyword>
<evidence type="ECO:0000256" key="11">
    <source>
        <dbReference type="ARBA" id="ARBA00023235"/>
    </source>
</evidence>
<evidence type="ECO:0000259" key="19">
    <source>
        <dbReference type="PROSITE" id="PS52039"/>
    </source>
</evidence>
<evidence type="ECO:0000256" key="9">
    <source>
        <dbReference type="ARBA" id="ARBA00023029"/>
    </source>
</evidence>
<dbReference type="InterPro" id="IPR027417">
    <property type="entry name" value="P-loop_NTPase"/>
</dbReference>
<keyword evidence="9 14" id="KW-0799">Topoisomerase</keyword>
<dbReference type="InterPro" id="IPR013824">
    <property type="entry name" value="Topo_IA_cen_sub1"/>
</dbReference>
<dbReference type="Pfam" id="PF17915">
    <property type="entry name" value="zf_Rg"/>
    <property type="match status" value="1"/>
</dbReference>
<evidence type="ECO:0000256" key="13">
    <source>
        <dbReference type="ARBA" id="ARBA00049360"/>
    </source>
</evidence>
<dbReference type="SUPFAM" id="SSF52540">
    <property type="entry name" value="P-loop containing nucleoside triphosphate hydrolases"/>
    <property type="match status" value="2"/>
</dbReference>
<evidence type="ECO:0000259" key="16">
    <source>
        <dbReference type="PROSITE" id="PS50880"/>
    </source>
</evidence>
<dbReference type="GO" id="GO:0008094">
    <property type="term" value="F:ATP-dependent activity, acting on DNA"/>
    <property type="evidence" value="ECO:0007669"/>
    <property type="project" value="UniProtKB-UniRule"/>
</dbReference>
<comment type="similarity">
    <text evidence="14">In the C-terminal section; belongs to the type IA topoisomerase family.</text>
</comment>
<evidence type="ECO:0000256" key="7">
    <source>
        <dbReference type="ARBA" id="ARBA00022833"/>
    </source>
</evidence>
<dbReference type="InterPro" id="IPR040569">
    <property type="entry name" value="Znf_Rg"/>
</dbReference>
<dbReference type="PRINTS" id="PR00417">
    <property type="entry name" value="PRTPISMRASEI"/>
</dbReference>
<feature type="domain" description="Toprim" evidence="16">
    <location>
        <begin position="572"/>
        <end position="729"/>
    </location>
</feature>
<comment type="function">
    <text evidence="14">Modifies the topological state of DNA by introducing positive supercoils in an ATP-dependent process, increasing the linking number in steps of +1. Binds to single-stranded DNA, transiently cleaves and then rejoins the ends, introducing a positive supercoil in the process. The scissile phosphodiester is attacked by the catalytic tyrosine of the enzyme, resulting in the formation of a DNA-(5'-phosphotyrosyl)-enzyme intermediate. Probably involved in rewinding DNA strands in regions of the chromosome that have opened up to allow replication, transcription, DNA repair and/or for DNA protection.</text>
</comment>
<dbReference type="InterPro" id="IPR006171">
    <property type="entry name" value="TOPRIM_dom"/>
</dbReference>
<dbReference type="GO" id="GO:0005524">
    <property type="term" value="F:ATP binding"/>
    <property type="evidence" value="ECO:0007669"/>
    <property type="project" value="UniProtKB-UniRule"/>
</dbReference>
<reference evidence="20 21" key="1">
    <citation type="submission" date="2019-08" db="EMBL/GenBank/DDBJ databases">
        <title>Complete genome sequence of Thermosulfurimonas marina SU872T, an anaerobic thermophilic chemolithoautotrophic bacterium isolated from a shallow marine hydrothermal vent.</title>
        <authorList>
            <person name="Allioux M."/>
            <person name="Jebbar M."/>
            <person name="Slobodkina G."/>
            <person name="Slobodkin A."/>
            <person name="Moalic Y."/>
            <person name="Frolova A."/>
            <person name="Shao Z."/>
            <person name="Alain K."/>
        </authorList>
    </citation>
    <scope>NUCLEOTIDE SEQUENCE [LARGE SCALE GENOMIC DNA]</scope>
    <source>
        <strain evidence="20 21">SU872</strain>
    </source>
</reference>
<evidence type="ECO:0000256" key="15">
    <source>
        <dbReference type="RuleBase" id="RU004026"/>
    </source>
</evidence>
<proteinExistence type="inferred from homology"/>
<dbReference type="Gene3D" id="1.10.460.10">
    <property type="entry name" value="Topoisomerase I, domain 2"/>
    <property type="match status" value="1"/>
</dbReference>
<dbReference type="NCBIfam" id="TIGR01054">
    <property type="entry name" value="rgy"/>
    <property type="match status" value="1"/>
</dbReference>
<dbReference type="InterPro" id="IPR014001">
    <property type="entry name" value="Helicase_ATP-bd"/>
</dbReference>
<dbReference type="Pfam" id="PF00270">
    <property type="entry name" value="DEAD"/>
    <property type="match status" value="1"/>
</dbReference>
<dbReference type="InterPro" id="IPR003593">
    <property type="entry name" value="AAA+_ATPase"/>
</dbReference>
<evidence type="ECO:0000313" key="21">
    <source>
        <dbReference type="Proteomes" id="UP000501253"/>
    </source>
</evidence>
<dbReference type="InterPro" id="IPR011545">
    <property type="entry name" value="DEAD/DEAH_box_helicase_dom"/>
</dbReference>
<keyword evidence="6 14" id="KW-0863">Zinc-finger</keyword>
<dbReference type="Proteomes" id="UP000501253">
    <property type="component" value="Chromosome"/>
</dbReference>
<evidence type="ECO:0000256" key="2">
    <source>
        <dbReference type="ARBA" id="ARBA00011245"/>
    </source>
</evidence>
<dbReference type="CDD" id="cd00186">
    <property type="entry name" value="TOP1Ac"/>
    <property type="match status" value="1"/>
</dbReference>
<feature type="domain" description="RG N-terminal-type" evidence="18">
    <location>
        <begin position="1"/>
        <end position="37"/>
    </location>
</feature>
<evidence type="ECO:0000259" key="18">
    <source>
        <dbReference type="PROSITE" id="PS52036"/>
    </source>
</evidence>
<dbReference type="KEGG" id="tmai:FVE67_07330"/>
<dbReference type="PROSITE" id="PS52036">
    <property type="entry name" value="ZF_RG_N"/>
    <property type="match status" value="1"/>
</dbReference>
<dbReference type="SUPFAM" id="SSF56712">
    <property type="entry name" value="Prokaryotic type I DNA topoisomerase"/>
    <property type="match status" value="1"/>
</dbReference>
<dbReference type="Pfam" id="PF01751">
    <property type="entry name" value="Toprim"/>
    <property type="match status" value="1"/>
</dbReference>
<comment type="function">
    <text evidence="15">Modifies the topological state of DNA by introducing positive supercoils in an ATP-dependent process, increasing the linking number in steps of +1. Binds to single-stranded DNA, transiently cleaves and then rejoins the ends, introducing a positive supercoil in the process. The scissile phosphodiester is attacked by the catalytic tyrosine of the enzyme, resulting in the formation of a DNA-(5'-phosphotyrosyl)-enzyme intermediate. Involved in rewinding DNA strands in regions of the chromosome that have opened up to allow replication, transcription, DNA repair and/or for DNA protection.</text>
</comment>